<dbReference type="Pfam" id="PF00903">
    <property type="entry name" value="Glyoxalase"/>
    <property type="match status" value="1"/>
</dbReference>
<protein>
    <recommendedName>
        <fullName evidence="2">Glyoxalase/fosfomycin resistance/dioxygenase domain-containing protein</fullName>
    </recommendedName>
</protein>
<evidence type="ECO:0000259" key="2">
    <source>
        <dbReference type="Pfam" id="PF00903"/>
    </source>
</evidence>
<reference evidence="3 4" key="1">
    <citation type="submission" date="2018-04" db="EMBL/GenBank/DDBJ databases">
        <title>WGS assembly of Panicum hallii var. hallii HAL2.</title>
        <authorList>
            <person name="Lovell J."/>
            <person name="Jenkins J."/>
            <person name="Lowry D."/>
            <person name="Mamidi S."/>
            <person name="Sreedasyam A."/>
            <person name="Weng X."/>
            <person name="Barry K."/>
            <person name="Bonette J."/>
            <person name="Campitelli B."/>
            <person name="Daum C."/>
            <person name="Gordon S."/>
            <person name="Gould B."/>
            <person name="Lipzen A."/>
            <person name="MacQueen A."/>
            <person name="Palacio-Mejia J."/>
            <person name="Plott C."/>
            <person name="Shakirov E."/>
            <person name="Shu S."/>
            <person name="Yoshinaga Y."/>
            <person name="Zane M."/>
            <person name="Rokhsar D."/>
            <person name="Grimwood J."/>
            <person name="Schmutz J."/>
            <person name="Juenger T."/>
        </authorList>
    </citation>
    <scope>NUCLEOTIDE SEQUENCE [LARGE SCALE GENOMIC DNA]</scope>
    <source>
        <strain evidence="4">cv. HAL2</strain>
    </source>
</reference>
<feature type="domain" description="Glyoxalase/fosfomycin resistance/dioxygenase" evidence="2">
    <location>
        <begin position="43"/>
        <end position="135"/>
    </location>
</feature>
<dbReference type="Proteomes" id="UP000244336">
    <property type="component" value="Chromosome 4"/>
</dbReference>
<evidence type="ECO:0000313" key="4">
    <source>
        <dbReference type="Proteomes" id="UP000244336"/>
    </source>
</evidence>
<keyword evidence="1" id="KW-0732">Signal</keyword>
<dbReference type="PANTHER" id="PTHR33993">
    <property type="entry name" value="GLYOXALASE-RELATED"/>
    <property type="match status" value="1"/>
</dbReference>
<dbReference type="STRING" id="1504633.A0A2T7E2Q2"/>
<sequence>MRRRLCGLVLDLRVLLCASSSRRQAERWRPRMAAGAATATLRWVLQLHRDVPRAARFYAEGLDFSVNVCTLRWAELQSGPLKLALMHTNDSNIASQRVYSSMLSFTVPDINSTVSKLMALGAELDGPIKYEIHGKVAALRCIDGHMLGLYEPA</sequence>
<dbReference type="EMBL" id="CM009752">
    <property type="protein sequence ID" value="PUZ62104.1"/>
    <property type="molecule type" value="Genomic_DNA"/>
</dbReference>
<accession>A0A2T7E2Q2</accession>
<proteinExistence type="predicted"/>
<keyword evidence="4" id="KW-1185">Reference proteome</keyword>
<dbReference type="InterPro" id="IPR029068">
    <property type="entry name" value="Glyas_Bleomycin-R_OHBP_Dase"/>
</dbReference>
<dbReference type="SUPFAM" id="SSF54593">
    <property type="entry name" value="Glyoxalase/Bleomycin resistance protein/Dihydroxybiphenyl dioxygenase"/>
    <property type="match status" value="1"/>
</dbReference>
<dbReference type="Gramene" id="PUZ62104">
    <property type="protein sequence ID" value="PUZ62104"/>
    <property type="gene ID" value="GQ55_4G331200"/>
</dbReference>
<dbReference type="InterPro" id="IPR052164">
    <property type="entry name" value="Anthracycline_SecMetBiosynth"/>
</dbReference>
<gene>
    <name evidence="3" type="ORF">GQ55_4G331200</name>
</gene>
<evidence type="ECO:0000256" key="1">
    <source>
        <dbReference type="SAM" id="SignalP"/>
    </source>
</evidence>
<evidence type="ECO:0000313" key="3">
    <source>
        <dbReference type="EMBL" id="PUZ62104.1"/>
    </source>
</evidence>
<name>A0A2T7E2Q2_9POAL</name>
<dbReference type="OrthoDB" id="10267381at2759"/>
<dbReference type="Gene3D" id="3.10.180.10">
    <property type="entry name" value="2,3-Dihydroxybiphenyl 1,2-Dioxygenase, domain 1"/>
    <property type="match status" value="1"/>
</dbReference>
<feature type="signal peptide" evidence="1">
    <location>
        <begin position="1"/>
        <end position="25"/>
    </location>
</feature>
<dbReference type="AlphaFoldDB" id="A0A2T7E2Q2"/>
<organism evidence="3 4">
    <name type="scientific">Panicum hallii var. hallii</name>
    <dbReference type="NCBI Taxonomy" id="1504633"/>
    <lineage>
        <taxon>Eukaryota</taxon>
        <taxon>Viridiplantae</taxon>
        <taxon>Streptophyta</taxon>
        <taxon>Embryophyta</taxon>
        <taxon>Tracheophyta</taxon>
        <taxon>Spermatophyta</taxon>
        <taxon>Magnoliopsida</taxon>
        <taxon>Liliopsida</taxon>
        <taxon>Poales</taxon>
        <taxon>Poaceae</taxon>
        <taxon>PACMAD clade</taxon>
        <taxon>Panicoideae</taxon>
        <taxon>Panicodae</taxon>
        <taxon>Paniceae</taxon>
        <taxon>Panicinae</taxon>
        <taxon>Panicum</taxon>
        <taxon>Panicum sect. Panicum</taxon>
    </lineage>
</organism>
<dbReference type="InterPro" id="IPR004360">
    <property type="entry name" value="Glyas_Fos-R_dOase_dom"/>
</dbReference>
<dbReference type="PANTHER" id="PTHR33993:SF14">
    <property type="entry name" value="GB|AAF24581.1"/>
    <property type="match status" value="1"/>
</dbReference>
<feature type="chain" id="PRO_5015575432" description="Glyoxalase/fosfomycin resistance/dioxygenase domain-containing protein" evidence="1">
    <location>
        <begin position="26"/>
        <end position="153"/>
    </location>
</feature>